<dbReference type="InterPro" id="IPR001173">
    <property type="entry name" value="Glyco_trans_2-like"/>
</dbReference>
<organism evidence="2">
    <name type="scientific">viral metagenome</name>
    <dbReference type="NCBI Taxonomy" id="1070528"/>
    <lineage>
        <taxon>unclassified sequences</taxon>
        <taxon>metagenomes</taxon>
        <taxon>organismal metagenomes</taxon>
    </lineage>
</organism>
<dbReference type="SUPFAM" id="SSF53335">
    <property type="entry name" value="S-adenosyl-L-methionine-dependent methyltransferases"/>
    <property type="match status" value="1"/>
</dbReference>
<dbReference type="Pfam" id="PF00535">
    <property type="entry name" value="Glycos_transf_2"/>
    <property type="match status" value="1"/>
</dbReference>
<reference evidence="2" key="1">
    <citation type="journal article" date="2020" name="Nature">
        <title>Giant virus diversity and host interactions through global metagenomics.</title>
        <authorList>
            <person name="Schulz F."/>
            <person name="Roux S."/>
            <person name="Paez-Espino D."/>
            <person name="Jungbluth S."/>
            <person name="Walsh D.A."/>
            <person name="Denef V.J."/>
            <person name="McMahon K.D."/>
            <person name="Konstantinidis K.T."/>
            <person name="Eloe-Fadrosh E.A."/>
            <person name="Kyrpides N.C."/>
            <person name="Woyke T."/>
        </authorList>
    </citation>
    <scope>NUCLEOTIDE SEQUENCE</scope>
    <source>
        <strain evidence="2">GVMAG-S-1101161-73</strain>
    </source>
</reference>
<sequence>MQNIFFISPEKPVTYPVIDKHYEWYPIHNKLSFEEFSELWHKKQPYAIYSYGDMSQWNYLSHIFNVRKRWVQLQSLPKEIDVIPNVFSAMMGHRFDSDHPLISVITSTFHSKEKIMRPWNSLKSQTYTNWEWVVWDDSKDNLTYGDLLEMKKKDLRMRVYKAPEPNGSIGEMKRLAAGVSYGSFILELDHDDELHPELFQWLIDASKKYTEANFFYCSNAELFEKSLKSHSYGDFFAYGYGSNINVWSEKYNQWITQHDNGPVNAVTIRHLIGLPNHVRVWRTSFYDKIGKHNPRLTVSDDYDLLVRTYIHGKLCHIRKCGYFQYRNEDGNFTFIRNSLIQHNVKHLYEHYKSQLPMIPEGHVFQPYWKSDEGQYPITYLTYDPEPHEYSIIMLDANKEKIEHIMNLGISFHIYIVGPCPEIPVEWRKKVSWWCLGTEDNSQKIRYIKRGIATGSIILTEDELDQIKIDKPLVELKKIHSKLKLKYGTFDDEFPEQLMAIKYLTGNEKVLELGGNIGRNSLVIAYILAQKGNNSLVTLECDTGISEKLKENRKINSMQFHIENSALSQRKLIQKGWNTIISDVVLEGYKSVNTITLYELREKYKITFDTLIIDCEGAFYYILKDMPDILNNIKLIITENDYRNAEHKNYIDTILKENNFYVDYFEKGSQEALDLKFPCYINFYEVWKRD</sequence>
<dbReference type="GO" id="GO:0016758">
    <property type="term" value="F:hexosyltransferase activity"/>
    <property type="evidence" value="ECO:0007669"/>
    <property type="project" value="UniProtKB-ARBA"/>
</dbReference>
<dbReference type="AlphaFoldDB" id="A0A6C0ANY7"/>
<accession>A0A6C0ANY7</accession>
<dbReference type="InterPro" id="IPR029063">
    <property type="entry name" value="SAM-dependent_MTases_sf"/>
</dbReference>
<dbReference type="PANTHER" id="PTHR22916:SF3">
    <property type="entry name" value="UDP-GLCNAC:BETAGAL BETA-1,3-N-ACETYLGLUCOSAMINYLTRANSFERASE-LIKE PROTEIN 1"/>
    <property type="match status" value="1"/>
</dbReference>
<feature type="domain" description="Glycosyltransferase 2-like" evidence="1">
    <location>
        <begin position="103"/>
        <end position="212"/>
    </location>
</feature>
<dbReference type="PANTHER" id="PTHR22916">
    <property type="entry name" value="GLYCOSYLTRANSFERASE"/>
    <property type="match status" value="1"/>
</dbReference>
<evidence type="ECO:0000313" key="2">
    <source>
        <dbReference type="EMBL" id="QHS81213.1"/>
    </source>
</evidence>
<name>A0A6C0ANY7_9ZZZZ</name>
<dbReference type="Gene3D" id="3.90.550.10">
    <property type="entry name" value="Spore Coat Polysaccharide Biosynthesis Protein SpsA, Chain A"/>
    <property type="match status" value="1"/>
</dbReference>
<dbReference type="InterPro" id="IPR029044">
    <property type="entry name" value="Nucleotide-diphossugar_trans"/>
</dbReference>
<dbReference type="EMBL" id="MN740731">
    <property type="protein sequence ID" value="QHS81213.1"/>
    <property type="molecule type" value="Genomic_DNA"/>
</dbReference>
<proteinExistence type="predicted"/>
<evidence type="ECO:0000259" key="1">
    <source>
        <dbReference type="Pfam" id="PF00535"/>
    </source>
</evidence>
<dbReference type="Gene3D" id="3.40.50.150">
    <property type="entry name" value="Vaccinia Virus protein VP39"/>
    <property type="match status" value="1"/>
</dbReference>
<dbReference type="SUPFAM" id="SSF53448">
    <property type="entry name" value="Nucleotide-diphospho-sugar transferases"/>
    <property type="match status" value="1"/>
</dbReference>
<protein>
    <recommendedName>
        <fullName evidence="1">Glycosyltransferase 2-like domain-containing protein</fullName>
    </recommendedName>
</protein>